<comment type="catalytic activity">
    <reaction evidence="13">
        <text>a 2'-deoxyribonucleoside 5'-triphosphate + [thioredoxin]-disulfide + H2O = a ribonucleoside 5'-triphosphate + [thioredoxin]-dithiol</text>
        <dbReference type="Rhea" id="RHEA:12701"/>
        <dbReference type="Rhea" id="RHEA-COMP:10698"/>
        <dbReference type="Rhea" id="RHEA-COMP:10700"/>
        <dbReference type="ChEBI" id="CHEBI:15377"/>
        <dbReference type="ChEBI" id="CHEBI:29950"/>
        <dbReference type="ChEBI" id="CHEBI:50058"/>
        <dbReference type="ChEBI" id="CHEBI:61557"/>
        <dbReference type="ChEBI" id="CHEBI:61560"/>
        <dbReference type="EC" id="1.17.4.2"/>
    </reaction>
</comment>
<comment type="cofactor">
    <cofactor evidence="1">
        <name>adenosylcob(III)alamin</name>
        <dbReference type="ChEBI" id="CHEBI:18408"/>
    </cofactor>
</comment>
<dbReference type="SUPFAM" id="SSF51294">
    <property type="entry name" value="Hedgehog/intein (Hint) domain"/>
    <property type="match status" value="1"/>
</dbReference>
<dbReference type="InterPro" id="IPR007869">
    <property type="entry name" value="Homing_endonuc_PI-Sce"/>
</dbReference>
<dbReference type="PRINTS" id="PR00379">
    <property type="entry name" value="INTEIN"/>
</dbReference>
<dbReference type="InterPro" id="IPR030934">
    <property type="entry name" value="Intein_C"/>
</dbReference>
<dbReference type="Pfam" id="PF17975">
    <property type="entry name" value="RNR_Alpha"/>
    <property type="match status" value="1"/>
</dbReference>
<dbReference type="Gene3D" id="3.10.28.10">
    <property type="entry name" value="Homing endonucleases"/>
    <property type="match status" value="2"/>
</dbReference>
<feature type="domain" description="DOD-type homing endonuclease" evidence="14">
    <location>
        <begin position="940"/>
        <end position="1061"/>
    </location>
</feature>
<dbReference type="InterPro" id="IPR036844">
    <property type="entry name" value="Hint_dom_sf"/>
</dbReference>
<evidence type="ECO:0000256" key="2">
    <source>
        <dbReference type="ARBA" id="ARBA00005654"/>
    </source>
</evidence>
<protein>
    <recommendedName>
        <fullName evidence="4">Adenosylcobalamin-dependent ribonucleoside-triphosphate reductase</fullName>
        <ecNumber evidence="3">1.17.4.2</ecNumber>
    </recommendedName>
</protein>
<dbReference type="InterPro" id="IPR050862">
    <property type="entry name" value="RdRp_reductase_class-2"/>
</dbReference>
<evidence type="ECO:0000313" key="16">
    <source>
        <dbReference type="Proteomes" id="UP000441797"/>
    </source>
</evidence>
<dbReference type="RefSeq" id="WP_105221334.1">
    <property type="nucleotide sequence ID" value="NZ_CAWNSU010000085.1"/>
</dbReference>
<dbReference type="InterPro" id="IPR013345">
    <property type="entry name" value="RTP_Rdtase_AdoCbl-dep"/>
</dbReference>
<keyword evidence="6" id="KW-0235">DNA replication</keyword>
<dbReference type="GO" id="GO:0004519">
    <property type="term" value="F:endonuclease activity"/>
    <property type="evidence" value="ECO:0007669"/>
    <property type="project" value="InterPro"/>
</dbReference>
<keyword evidence="5" id="KW-0846">Cobalamin</keyword>
<evidence type="ECO:0000256" key="4">
    <source>
        <dbReference type="ARBA" id="ARBA00021063"/>
    </source>
</evidence>
<keyword evidence="10" id="KW-1015">Disulfide bond</keyword>
<dbReference type="GO" id="GO:0016539">
    <property type="term" value="P:intein-mediated protein splicing"/>
    <property type="evidence" value="ECO:0007669"/>
    <property type="project" value="InterPro"/>
</dbReference>
<dbReference type="GO" id="GO:0000166">
    <property type="term" value="F:nucleotide binding"/>
    <property type="evidence" value="ECO:0007669"/>
    <property type="project" value="InterPro"/>
</dbReference>
<evidence type="ECO:0000256" key="8">
    <source>
        <dbReference type="ARBA" id="ARBA00023000"/>
    </source>
</evidence>
<evidence type="ECO:0000256" key="12">
    <source>
        <dbReference type="ARBA" id="ARBA00023285"/>
    </source>
</evidence>
<sequence length="1497" mass="168748">MVRELERTNHTSQFPETAPAANPVFFRTYSRRQPNGRRESWEEVCDRTLKGLVNLGKLTDAEVAILIKMQRQMKALPSGRWLWVGGTEWIEKQENFSGAYNCTSTNVTDWRAFGLMMDLAMMGCGTGAVLEPQYIHQLPQIRNHLNVTITGEIGITPALERQEITEIQAAGNDITIYVGDSRQGWVKSYQTLLELSSDEQFAGEVNVQINLQNVRPAGELLKGFGGVANPIKLPELYQRCAAILNKAVGRQLNSVECCLLIDEAAVVVVAGNVRRCLPEDALIHTSKGLVAIRDIQIGDLVQTPLGFRRVVNKFDQGIQEVYEIETNGTFPRATLNHRIAVLADAQGEIAWKRVADLTSGDRLMHNTQVLPGTITHLPPDFTAHRPTQSRNASPIVIPELTPEVAWLIGLTHGDRYVSLGRNKHGKPYGAISWACNSQDLDLANKIHNKIDIALAQFGVKATHVLIQGENTLRSCVTSIRLAEYFSKYIKQPNKPIEIPDFILQGSVDVRAAYLAGLMDSDGAINNRPPYLLTTVYRSFARQVASVLSSLGIAGRVKLTLPQAQNWQVKYNIALPAFKNQYNALIAPHSAKGKLRQGIKTFGFTVPGSLMREVYTYSEMREMGFQGSCNVDSNYERYIAESDICLDVPISVKSLGSYDCIQTYDIEVEEAHCFYCDGYLTHNSAGMRQGDSNDELFANAKGNLWQQDENGNWRIDPERDALRMANHTRVFHRQPTLDECIDAVRNQYYSGEGAIQYAPEAIARANADILTTPEFKTEFLQAYTQGKEQAQQWLRDRFNEFSPEEIEHRLSRYALNPCGEIVGANFHCVSGKTLLITRQGIHKIKEIVGEEVEIWNGKRWSKVVPFQTNTGQKLYRVKFGDGSYLDVTEYHRFFVKDRFGKSYQEVQTKDLLSHSKYSIHTEPFVIEYQDGEAIEPSYAYTLGVAVGDGTLDRNGNAKIRLYTQKAELLVSGKKSPLRNYDYLPSFVDVTDLGFSGELLYRLKTQADALNIIGSWNKQAILAFIAGLADTDGSNTQGNGIRIYIADYERAHRLQLLLSKCGIQSSVNMMARKASVTNLGKRLQDLYYLQITDCNQIPCQKLNTSKGCKPTAKGKWQIIKSVEELPGYHDTFCFNEPEFHKGVFANTLTGNCNLSEIHLNQIDPNNYQEQAEAFTAGALSVAALLNHKFIEPRYQKSRELDPIVGVSFTGLFDFFVRAFGVDWLHWWTAGRPDTPQGLEYKQKEQEYLSRWKEIVHQVIWEYCDRHNIKRPNRCTTVQPSGTKSLLTGASPGWHPPKAQRFIRRITFRSHDPVALACIDYGYNVIPSQSDKDENGNLLNDPFDPRCTEWLVEIPVAVPWAELPGADEIDISQFSAIAQMDFYMQVQKFYVSHNTSATIELRENEVAALGTRIYETIQNDEGYISAALLARFDDHQTFPRLPFEPISKQQYEQLIQQVKTQRRTTIFQSALIQYDAKDLSEVGPAGCDSDKCLFSDQKPL</sequence>
<dbReference type="PROSITE" id="PS50818">
    <property type="entry name" value="INTEIN_C_TER"/>
    <property type="match status" value="1"/>
</dbReference>
<dbReference type="CDD" id="cd00081">
    <property type="entry name" value="Hint"/>
    <property type="match status" value="2"/>
</dbReference>
<dbReference type="Gene3D" id="2.170.16.10">
    <property type="entry name" value="Hedgehog/Intein (Hint) domain"/>
    <property type="match status" value="3"/>
</dbReference>
<feature type="domain" description="DOD-type homing endonuclease" evidence="14">
    <location>
        <begin position="497"/>
        <end position="552"/>
    </location>
</feature>
<keyword evidence="16" id="KW-1185">Reference proteome</keyword>
<dbReference type="Pfam" id="PF05204">
    <property type="entry name" value="Hom_end"/>
    <property type="match status" value="1"/>
</dbReference>
<dbReference type="EC" id="1.17.4.2" evidence="3"/>
<dbReference type="Gene3D" id="3.30.1620.10">
    <property type="entry name" value="b-12 dependent (class ii) ribonucleotide reductase, Chain A, Domain 2"/>
    <property type="match status" value="1"/>
</dbReference>
<dbReference type="InterPro" id="IPR006141">
    <property type="entry name" value="Intein_N"/>
</dbReference>
<evidence type="ECO:0000256" key="1">
    <source>
        <dbReference type="ARBA" id="ARBA00001922"/>
    </source>
</evidence>
<dbReference type="NCBIfam" id="TIGR02505">
    <property type="entry name" value="RTPR"/>
    <property type="match status" value="1"/>
</dbReference>
<dbReference type="PANTHER" id="PTHR43371:SF1">
    <property type="entry name" value="RIBONUCLEOSIDE-DIPHOSPHATE REDUCTASE"/>
    <property type="match status" value="1"/>
</dbReference>
<comment type="similarity">
    <text evidence="2">Belongs to the class II ribonucleoside-triphosphate reductase family.</text>
</comment>
<dbReference type="InterPro" id="IPR006142">
    <property type="entry name" value="INTEIN"/>
</dbReference>
<dbReference type="Proteomes" id="UP000441797">
    <property type="component" value="Unassembled WGS sequence"/>
</dbReference>
<dbReference type="GO" id="GO:0031419">
    <property type="term" value="F:cobalamin binding"/>
    <property type="evidence" value="ECO:0007669"/>
    <property type="project" value="UniProtKB-KW"/>
</dbReference>
<dbReference type="GO" id="GO:0003677">
    <property type="term" value="F:DNA binding"/>
    <property type="evidence" value="ECO:0007669"/>
    <property type="project" value="InterPro"/>
</dbReference>
<reference evidence="15 16" key="1">
    <citation type="journal article" date="2019" name="Front. Microbiol.">
        <title>Genomic Features for Desiccation Tolerance and Sugar Biosynthesis in the Extremophile Gloeocapsopsis sp. UTEX B3054.</title>
        <authorList>
            <person name="Urrejola C."/>
            <person name="Alcorta J."/>
            <person name="Salas L."/>
            <person name="Vasquez M."/>
            <person name="Polz M.F."/>
            <person name="Vicuna R."/>
            <person name="Diez B."/>
        </authorList>
    </citation>
    <scope>NUCLEOTIDE SEQUENCE [LARGE SCALE GENOMIC DNA]</scope>
    <source>
        <strain evidence="15 16">1H9</strain>
    </source>
</reference>
<dbReference type="Gene3D" id="3.20.70.20">
    <property type="match status" value="2"/>
</dbReference>
<comment type="caution">
    <text evidence="15">The sequence shown here is derived from an EMBL/GenBank/DDBJ whole genome shotgun (WGS) entry which is preliminary data.</text>
</comment>
<dbReference type="EMBL" id="NAPY01000003">
    <property type="protein sequence ID" value="MUL35307.1"/>
    <property type="molecule type" value="Genomic_DNA"/>
</dbReference>
<dbReference type="GO" id="GO:0004748">
    <property type="term" value="F:ribonucleoside-diphosphate reductase activity, thioredoxin disulfide as acceptor"/>
    <property type="evidence" value="ECO:0007669"/>
    <property type="project" value="InterPro"/>
</dbReference>
<evidence type="ECO:0000256" key="6">
    <source>
        <dbReference type="ARBA" id="ARBA00022705"/>
    </source>
</evidence>
<dbReference type="PANTHER" id="PTHR43371">
    <property type="entry name" value="VITAMIN B12-DEPENDENT RIBONUCLEOTIDE REDUCTASE"/>
    <property type="match status" value="1"/>
</dbReference>
<evidence type="ECO:0000259" key="14">
    <source>
        <dbReference type="PROSITE" id="PS50819"/>
    </source>
</evidence>
<dbReference type="InterPro" id="IPR054158">
    <property type="entry name" value="RNR-II_ins_dom"/>
</dbReference>
<evidence type="ECO:0000256" key="3">
    <source>
        <dbReference type="ARBA" id="ARBA00012275"/>
    </source>
</evidence>
<keyword evidence="12" id="KW-0170">Cobalt</keyword>
<dbReference type="InterPro" id="IPR004042">
    <property type="entry name" value="Intein_endonuc_central"/>
</dbReference>
<dbReference type="GO" id="GO:0008998">
    <property type="term" value="F:ribonucleoside-triphosphate reductase (thioredoxin) activity"/>
    <property type="evidence" value="ECO:0007669"/>
    <property type="project" value="InterPro"/>
</dbReference>
<accession>A0A6N8FSY9</accession>
<dbReference type="SUPFAM" id="SSF51998">
    <property type="entry name" value="PFL-like glycyl radical enzymes"/>
    <property type="match status" value="3"/>
</dbReference>
<evidence type="ECO:0000256" key="11">
    <source>
        <dbReference type="ARBA" id="ARBA00023284"/>
    </source>
</evidence>
<keyword evidence="8" id="KW-0651">Protein splicing</keyword>
<dbReference type="PROSITE" id="PS50819">
    <property type="entry name" value="INTEIN_ENDONUCLEASE"/>
    <property type="match status" value="2"/>
</dbReference>
<dbReference type="PROSITE" id="PS50817">
    <property type="entry name" value="INTEIN_N_TER"/>
    <property type="match status" value="1"/>
</dbReference>
<evidence type="ECO:0000256" key="13">
    <source>
        <dbReference type="ARBA" id="ARBA00048987"/>
    </source>
</evidence>
<evidence type="ECO:0000256" key="7">
    <source>
        <dbReference type="ARBA" id="ARBA00022813"/>
    </source>
</evidence>
<dbReference type="GO" id="GO:0006260">
    <property type="term" value="P:DNA replication"/>
    <property type="evidence" value="ECO:0007669"/>
    <property type="project" value="InterPro"/>
</dbReference>
<dbReference type="Pfam" id="PF21995">
    <property type="entry name" value="RNR-II_ins_dom"/>
    <property type="match status" value="1"/>
</dbReference>
<organism evidence="15 16">
    <name type="scientific">Gloeocapsopsis dulcis AAB1 = 1H9</name>
    <dbReference type="NCBI Taxonomy" id="1433147"/>
    <lineage>
        <taxon>Bacteria</taxon>
        <taxon>Bacillati</taxon>
        <taxon>Cyanobacteriota</taxon>
        <taxon>Cyanophyceae</taxon>
        <taxon>Oscillatoriophycideae</taxon>
        <taxon>Chroococcales</taxon>
        <taxon>Chroococcaceae</taxon>
        <taxon>Gloeocapsopsis</taxon>
        <taxon>Gloeocapsopsis dulcis</taxon>
    </lineage>
</organism>
<dbReference type="NCBIfam" id="TIGR01445">
    <property type="entry name" value="intein_Nterm"/>
    <property type="match status" value="1"/>
</dbReference>
<gene>
    <name evidence="15" type="ORF">BWI75_02760</name>
</gene>
<dbReference type="InterPro" id="IPR003587">
    <property type="entry name" value="Hint_dom_N"/>
</dbReference>
<evidence type="ECO:0000256" key="10">
    <source>
        <dbReference type="ARBA" id="ARBA00023157"/>
    </source>
</evidence>
<evidence type="ECO:0000256" key="5">
    <source>
        <dbReference type="ARBA" id="ARBA00022628"/>
    </source>
</evidence>
<dbReference type="InterPro" id="IPR027434">
    <property type="entry name" value="Homing_endonucl"/>
</dbReference>
<dbReference type="InterPro" id="IPR040763">
    <property type="entry name" value="RNR_alpha_hel"/>
</dbReference>
<keyword evidence="11" id="KW-0676">Redox-active center</keyword>
<dbReference type="InterPro" id="IPR004860">
    <property type="entry name" value="LAGLIDADG_dom"/>
</dbReference>
<keyword evidence="7" id="KW-0068">Autocatalytic cleavage</keyword>
<dbReference type="OrthoDB" id="9763270at2"/>
<dbReference type="Pfam" id="PF14528">
    <property type="entry name" value="LAGLIDADG_3"/>
    <property type="match status" value="1"/>
</dbReference>
<evidence type="ECO:0000313" key="15">
    <source>
        <dbReference type="EMBL" id="MUL35307.1"/>
    </source>
</evidence>
<dbReference type="SUPFAM" id="SSF55608">
    <property type="entry name" value="Homing endonucleases"/>
    <property type="match status" value="1"/>
</dbReference>
<evidence type="ECO:0000256" key="9">
    <source>
        <dbReference type="ARBA" id="ARBA00023002"/>
    </source>
</evidence>
<name>A0A6N8FSY9_9CHRO</name>
<proteinExistence type="inferred from homology"/>
<dbReference type="SMART" id="SM00306">
    <property type="entry name" value="HintN"/>
    <property type="match status" value="2"/>
</dbReference>
<keyword evidence="9" id="KW-0560">Oxidoreductase</keyword>